<gene>
    <name evidence="1" type="ORF">TWF481_006594</name>
</gene>
<accession>A0AAV9WAG9</accession>
<keyword evidence="2" id="KW-1185">Reference proteome</keyword>
<protein>
    <recommendedName>
        <fullName evidence="3">Fungal N-terminal domain-containing protein</fullName>
    </recommendedName>
</protein>
<proteinExistence type="predicted"/>
<name>A0AAV9WAG9_9PEZI</name>
<evidence type="ECO:0000313" key="1">
    <source>
        <dbReference type="EMBL" id="KAK6504655.1"/>
    </source>
</evidence>
<evidence type="ECO:0000313" key="2">
    <source>
        <dbReference type="Proteomes" id="UP001370758"/>
    </source>
</evidence>
<dbReference type="Proteomes" id="UP001370758">
    <property type="component" value="Unassembled WGS sequence"/>
</dbReference>
<comment type="caution">
    <text evidence="1">The sequence shown here is derived from an EMBL/GenBank/DDBJ whole genome shotgun (WGS) entry which is preliminary data.</text>
</comment>
<reference evidence="1 2" key="1">
    <citation type="submission" date="2023-08" db="EMBL/GenBank/DDBJ databases">
        <authorList>
            <person name="Palmer J.M."/>
        </authorList>
    </citation>
    <scope>NUCLEOTIDE SEQUENCE [LARGE SCALE GENOMIC DNA]</scope>
    <source>
        <strain evidence="1 2">TWF481</strain>
    </source>
</reference>
<dbReference type="AlphaFoldDB" id="A0AAV9WAG9"/>
<organism evidence="1 2">
    <name type="scientific">Arthrobotrys musiformis</name>
    <dbReference type="NCBI Taxonomy" id="47236"/>
    <lineage>
        <taxon>Eukaryota</taxon>
        <taxon>Fungi</taxon>
        <taxon>Dikarya</taxon>
        <taxon>Ascomycota</taxon>
        <taxon>Pezizomycotina</taxon>
        <taxon>Orbiliomycetes</taxon>
        <taxon>Orbiliales</taxon>
        <taxon>Orbiliaceae</taxon>
        <taxon>Arthrobotrys</taxon>
    </lineage>
</organism>
<sequence length="196" mass="21263">MDPLSVTASVIAIVTAAGQVSNGLAKLAALRGAPEIIMALHNEVSDLRLVVHSCQSILDRHVTLGGWQNNVRGLPHELIGVKGLLDRATAVLDGILQVISTKLVDSKGAFSKIGYLREQSRLVKAKDGLRDVRMEIANGIGLMNSASSFHLQARIEQLELSIRQSIQYLAIDNQNSQAQILSSQSQLYQKLATFKL</sequence>
<dbReference type="EMBL" id="JAVHJL010000004">
    <property type="protein sequence ID" value="KAK6504655.1"/>
    <property type="molecule type" value="Genomic_DNA"/>
</dbReference>
<evidence type="ECO:0008006" key="3">
    <source>
        <dbReference type="Google" id="ProtNLM"/>
    </source>
</evidence>